<feature type="chain" id="PRO_5005580994" description="Secreted protein" evidence="1">
    <location>
        <begin position="27"/>
        <end position="86"/>
    </location>
</feature>
<accession>A0A0L8BDC0</accession>
<gene>
    <name evidence="2" type="ORF">AC244_33265</name>
</gene>
<dbReference type="Proteomes" id="UP000037425">
    <property type="component" value="Unassembled WGS sequence"/>
</dbReference>
<reference evidence="3" key="1">
    <citation type="submission" date="2015-07" db="EMBL/GenBank/DDBJ databases">
        <title>Whole genome sequence of an Ensifer adhaerens strain isolated from a cave pool in the Wind Cave National Park.</title>
        <authorList>
            <person name="Eng W.W.H."/>
            <person name="Gan H.M."/>
            <person name="Barton H.A."/>
            <person name="Savka M.A."/>
        </authorList>
    </citation>
    <scope>NUCLEOTIDE SEQUENCE [LARGE SCALE GENOMIC DNA]</scope>
    <source>
        <strain evidence="3">SD006</strain>
    </source>
</reference>
<comment type="caution">
    <text evidence="2">The sequence shown here is derived from an EMBL/GenBank/DDBJ whole genome shotgun (WGS) entry which is preliminary data.</text>
</comment>
<dbReference type="AlphaFoldDB" id="A0A0L8BDC0"/>
<feature type="signal peptide" evidence="1">
    <location>
        <begin position="1"/>
        <end position="26"/>
    </location>
</feature>
<organism evidence="2 3">
    <name type="scientific">Ensifer adhaerens</name>
    <name type="common">Sinorhizobium morelense</name>
    <dbReference type="NCBI Taxonomy" id="106592"/>
    <lineage>
        <taxon>Bacteria</taxon>
        <taxon>Pseudomonadati</taxon>
        <taxon>Pseudomonadota</taxon>
        <taxon>Alphaproteobacteria</taxon>
        <taxon>Hyphomicrobiales</taxon>
        <taxon>Rhizobiaceae</taxon>
        <taxon>Sinorhizobium/Ensifer group</taxon>
        <taxon>Ensifer</taxon>
    </lineage>
</organism>
<name>A0A0L8BDC0_ENSAD</name>
<dbReference type="PATRIC" id="fig|106592.7.peg.6139"/>
<dbReference type="EMBL" id="LGAP01000048">
    <property type="protein sequence ID" value="KOF12602.1"/>
    <property type="molecule type" value="Genomic_DNA"/>
</dbReference>
<evidence type="ECO:0000313" key="3">
    <source>
        <dbReference type="Proteomes" id="UP000037425"/>
    </source>
</evidence>
<evidence type="ECO:0000256" key="1">
    <source>
        <dbReference type="SAM" id="SignalP"/>
    </source>
</evidence>
<evidence type="ECO:0000313" key="2">
    <source>
        <dbReference type="EMBL" id="KOF12602.1"/>
    </source>
</evidence>
<evidence type="ECO:0008006" key="4">
    <source>
        <dbReference type="Google" id="ProtNLM"/>
    </source>
</evidence>
<sequence>MTTRSSKSVGVFAALVLILVPAPLPAARPQSAISASTQPSLADVLEEVTPYPSEQGRRTCAIARGNLAEWRSTKAKWTTWFWRWYG</sequence>
<proteinExistence type="predicted"/>
<keyword evidence="1" id="KW-0732">Signal</keyword>
<protein>
    <recommendedName>
        <fullName evidence="4">Secreted protein</fullName>
    </recommendedName>
</protein>